<gene>
    <name evidence="1" type="ORF">QE417_001307</name>
</gene>
<sequence>MSSAFVREGDSEQLSDVAPNLTALELYLRREYGGTVIKPLKNYQSDKYAREAYDMSDGLTYALNDENKWVILL</sequence>
<organism evidence="1 2">
    <name type="scientific">Mucilaginibacter terrae</name>
    <dbReference type="NCBI Taxonomy" id="1955052"/>
    <lineage>
        <taxon>Bacteria</taxon>
        <taxon>Pseudomonadati</taxon>
        <taxon>Bacteroidota</taxon>
        <taxon>Sphingobacteriia</taxon>
        <taxon>Sphingobacteriales</taxon>
        <taxon>Sphingobacteriaceae</taxon>
        <taxon>Mucilaginibacter</taxon>
    </lineage>
</organism>
<dbReference type="Proteomes" id="UP001258315">
    <property type="component" value="Unassembled WGS sequence"/>
</dbReference>
<proteinExistence type="predicted"/>
<dbReference type="EMBL" id="JAVLVU010000001">
    <property type="protein sequence ID" value="MDT3402235.1"/>
    <property type="molecule type" value="Genomic_DNA"/>
</dbReference>
<accession>A0ABU3GRG6</accession>
<protein>
    <submittedName>
        <fullName evidence="1">Uncharacterized protein</fullName>
    </submittedName>
</protein>
<reference evidence="2" key="1">
    <citation type="submission" date="2023-07" db="EMBL/GenBank/DDBJ databases">
        <title>Functional and genomic diversity of the sorghum phyllosphere microbiome.</title>
        <authorList>
            <person name="Shade A."/>
        </authorList>
    </citation>
    <scope>NUCLEOTIDE SEQUENCE [LARGE SCALE GENOMIC DNA]</scope>
    <source>
        <strain evidence="2">SORGH_AS_0422</strain>
    </source>
</reference>
<evidence type="ECO:0000313" key="1">
    <source>
        <dbReference type="EMBL" id="MDT3402235.1"/>
    </source>
</evidence>
<name>A0ABU3GRG6_9SPHI</name>
<comment type="caution">
    <text evidence="1">The sequence shown here is derived from an EMBL/GenBank/DDBJ whole genome shotgun (WGS) entry which is preliminary data.</text>
</comment>
<evidence type="ECO:0000313" key="2">
    <source>
        <dbReference type="Proteomes" id="UP001258315"/>
    </source>
</evidence>
<keyword evidence="2" id="KW-1185">Reference proteome</keyword>
<dbReference type="RefSeq" id="WP_311948526.1">
    <property type="nucleotide sequence ID" value="NZ_JAVLVU010000001.1"/>
</dbReference>